<dbReference type="AlphaFoldDB" id="A0A4D6NDR7"/>
<dbReference type="Proteomes" id="UP000501690">
    <property type="component" value="Linkage Group LG10"/>
</dbReference>
<protein>
    <submittedName>
        <fullName evidence="1">Uncharacterized protein</fullName>
    </submittedName>
</protein>
<organism evidence="1 2">
    <name type="scientific">Vigna unguiculata</name>
    <name type="common">Cowpea</name>
    <dbReference type="NCBI Taxonomy" id="3917"/>
    <lineage>
        <taxon>Eukaryota</taxon>
        <taxon>Viridiplantae</taxon>
        <taxon>Streptophyta</taxon>
        <taxon>Embryophyta</taxon>
        <taxon>Tracheophyta</taxon>
        <taxon>Spermatophyta</taxon>
        <taxon>Magnoliopsida</taxon>
        <taxon>eudicotyledons</taxon>
        <taxon>Gunneridae</taxon>
        <taxon>Pentapetalae</taxon>
        <taxon>rosids</taxon>
        <taxon>fabids</taxon>
        <taxon>Fabales</taxon>
        <taxon>Fabaceae</taxon>
        <taxon>Papilionoideae</taxon>
        <taxon>50 kb inversion clade</taxon>
        <taxon>NPAAA clade</taxon>
        <taxon>indigoferoid/millettioid clade</taxon>
        <taxon>Phaseoleae</taxon>
        <taxon>Vigna</taxon>
    </lineage>
</organism>
<gene>
    <name evidence="1" type="ORF">DEO72_LG10g1523</name>
</gene>
<proteinExistence type="predicted"/>
<keyword evidence="2" id="KW-1185">Reference proteome</keyword>
<reference evidence="1 2" key="1">
    <citation type="submission" date="2019-04" db="EMBL/GenBank/DDBJ databases">
        <title>An improved genome assembly and genetic linkage map for asparagus bean, Vigna unguiculata ssp. sesquipedialis.</title>
        <authorList>
            <person name="Xia Q."/>
            <person name="Zhang R."/>
            <person name="Dong Y."/>
        </authorList>
    </citation>
    <scope>NUCLEOTIDE SEQUENCE [LARGE SCALE GENOMIC DNA]</scope>
    <source>
        <tissue evidence="1">Leaf</tissue>
    </source>
</reference>
<evidence type="ECO:0000313" key="2">
    <source>
        <dbReference type="Proteomes" id="UP000501690"/>
    </source>
</evidence>
<evidence type="ECO:0000313" key="1">
    <source>
        <dbReference type="EMBL" id="QCE10295.1"/>
    </source>
</evidence>
<dbReference type="EMBL" id="CP039354">
    <property type="protein sequence ID" value="QCE10295.1"/>
    <property type="molecule type" value="Genomic_DNA"/>
</dbReference>
<sequence length="111" mass="13048">MFAWWWRDAGTLAERQREGPLPEQRGRRRDDTAAGGWRGFLVESRGERRRDSGGRGLACSRGFLAGSRGEKEETTTGWQWQWQHRSSARWWPELQREMEGERARGRKGLQF</sequence>
<name>A0A4D6NDR7_VIGUN</name>
<accession>A0A4D6NDR7</accession>